<feature type="compositionally biased region" description="Polar residues" evidence="7">
    <location>
        <begin position="1536"/>
        <end position="1548"/>
    </location>
</feature>
<dbReference type="SUPFAM" id="SSF55729">
    <property type="entry name" value="Acyl-CoA N-acyltransferases (Nat)"/>
    <property type="match status" value="1"/>
</dbReference>
<protein>
    <submittedName>
        <fullName evidence="11">Putative Phenylalanine racemase (ATP-hydrolyzing)</fullName>
        <ecNumber evidence="11">5.1.1.11</ecNumber>
    </submittedName>
</protein>
<dbReference type="PANTHER" id="PTHR43775">
    <property type="entry name" value="FATTY ACID SYNTHASE"/>
    <property type="match status" value="1"/>
</dbReference>
<dbReference type="SUPFAM" id="SSF55048">
    <property type="entry name" value="Probable ACP-binding domain of malonyl-CoA ACP transacylase"/>
    <property type="match status" value="1"/>
</dbReference>
<evidence type="ECO:0000313" key="12">
    <source>
        <dbReference type="Proteomes" id="UP000238701"/>
    </source>
</evidence>
<gene>
    <name evidence="11" type="ORF">SBA1_30060</name>
</gene>
<keyword evidence="11" id="KW-0413">Isomerase</keyword>
<dbReference type="FunFam" id="3.40.50.980:FF:000001">
    <property type="entry name" value="Non-ribosomal peptide synthetase"/>
    <property type="match status" value="1"/>
</dbReference>
<dbReference type="SUPFAM" id="SSF56801">
    <property type="entry name" value="Acetyl-CoA synthetase-like"/>
    <property type="match status" value="1"/>
</dbReference>
<dbReference type="PROSITE" id="PS52004">
    <property type="entry name" value="KS3_2"/>
    <property type="match status" value="1"/>
</dbReference>
<dbReference type="FunFam" id="3.40.50.12780:FF:000012">
    <property type="entry name" value="Non-ribosomal peptide synthetase"/>
    <property type="match status" value="1"/>
</dbReference>
<feature type="domain" description="Carrier" evidence="8">
    <location>
        <begin position="1583"/>
        <end position="1661"/>
    </location>
</feature>
<dbReference type="Pfam" id="PF00109">
    <property type="entry name" value="ketoacyl-synt"/>
    <property type="match status" value="1"/>
</dbReference>
<evidence type="ECO:0000256" key="7">
    <source>
        <dbReference type="SAM" id="MobiDB-lite"/>
    </source>
</evidence>
<feature type="region of interest" description="Disordered" evidence="7">
    <location>
        <begin position="10"/>
        <end position="33"/>
    </location>
</feature>
<dbReference type="InterPro" id="IPR014030">
    <property type="entry name" value="Ketoacyl_synth_N"/>
</dbReference>
<feature type="domain" description="Carrier" evidence="8">
    <location>
        <begin position="2238"/>
        <end position="2313"/>
    </location>
</feature>
<dbReference type="Pfam" id="PF13193">
    <property type="entry name" value="AMP-binding_C"/>
    <property type="match status" value="1"/>
</dbReference>
<dbReference type="InterPro" id="IPR014031">
    <property type="entry name" value="Ketoacyl_synth_C"/>
</dbReference>
<sequence>MKLRSDVEEIAVRDGGSTAPSKTSGPGHGKLTRGVARTFAPLRRGPHELIEEQAERTPDAPALSLGAERISYRELNSRSNRLAHFLRQQGVGPESVVGVYLDRSFASVVSLFAILKSGGTYLPLDPKFPNDRLAFMLADSAVPLLLTHSSKRGSLPETAARVISLDVENQSIAGLPATNLASSGKPEHLAYLIYTSGSTGKPKGVMIQRRALVNFLLSMAETPGIASSDRLLAVTTSSFDISLLEFLLPLVCGAEIVLATAEQAADARELQTLLHQHAITVMQATPATWRMLLENGWEGKSDLRVFCGGEALTADIARQLLPRCRELWNMYGPTETTIWSSTERVTSPDLVSLGTPIANTQFHLLDENHKPVSQGTPGELWIGGAGLARGYLNPPEWTAERFVLDPTREGRGERLYRTGDQVRYRPDGSLEFLGRLDNQVKLHGFRIELGEIESSLAKVEGIAQAVVILREDRPGEKRLAAYYTGREGLSSTSLVQFLKTTLPDYMIPSVFVRLEKFPLTPNAKIDRKALPRPEGKRPLLAQEFIAPRTAAERQLASLWCELLQLEEVGIDDSFFDLGGNSLAAVRMVNQYHTRFGREIPPVKVFQYPTIAKLAEFLEESESKSDLVAEAEERARHRRNPQPKSERNPATEDGLLREGVAVIGMTGRFPGAANLDQLWRNLCNAVESISFFTPEELGPGIDPHLRRDPDYIRARGLIEGADLFDAAFFGINPLEAKVMDPQQRIFLELAQQALENAGYDPERYKGRIGVFAGIGDNHYYTTNLLTQPDLLAMAGKLAVEYGNQKDYIALRTAYLLDLRGPAVSLNTACSTTLLTIDEAYHSLLDYECDIALSGGIDITVPQRSGFLYQQGGTFSKDGHCRPFDADATGTMFCDGAGVVVLKRYAEALADGDTIYAVIRGTGKNNNGARPASFLAPSVDGQAEAIALAQANANVPVETIGYIEAHGTGTPVGDPIEFEALRRVFENKTDKKNFCYIGSIKGNIGHPTNAAGVAGLIKAALVLHREQIPPTLHFKTPNPKIDFGGSPFLMADKLIPFPRGKGVRRTAVSSFGFGGTNVHVILEEAPVAKSGRPSRPLQLLPLSAKSPAALDAYSRALAEHLASAPEDLADVAYTFQTGRKQLAQRRFVVAADSGDAAKLLLQPNPLRCGSKRCERRDPPIVFLFGGQGTQYVNMGLNLYRDEPLFRAVVDDCCECLKPHLGRDLRELLYPQSGDEETAQISLRDTFFTQPSIFVIEYALARFWQSLGVEPALMAGHSIGEFVAATLAGVWDLEDALSVVALRGRLMQELPRGSMMAVSSSAESVAKILPPGLQLASNNAPALCVVSGPEENIAQFRKQLEAENFVCRQLHTSHAFHSAMMDPMIEPLRQAVAKIRLRAPAKPFVSTVTGRSITAAETSNPAYWANHARATVEFSKAILCLKEQGHDFFLECGPRSTMCALARQHFTPDHPCTAIPTFADTAENNTEWATLLFALGSLWQNGVSIEWEGFYTNEERHRIPLPTYPFERQRFWVDPAEASTAQNPENRSSSAAAGVRVEPSTEPSVAPSALPSALTEAVTSGRGAGSRKDRIAARVIDLLLPVSGRERSQIDTSATFMEQGFDSLSLTQVAFAVQKEFSVKVSFSQLMKQFPNIDMLAAHLDSTLPAEALAEATPIPTANSLADVRTNAQPSIQSKGSTLEEAVVEQARTIARLVALLEKGGGNRIAAEDETPVVQKLSTDGSKPAIVRSSPRDIEATVPQRGIFSSSRLSERLSASYNESMTLRFTGKISVAKMMGAMERLVERHDALRTSFDETGRMMKIAPALKIAMPVTDLSMQVPANEPDWQEQRFRKLIADETALPFPLPAGPLFRCQMVLLGAERAAVIITAHHIICDGWSLDVLIHDLCAFYSEELSGAPVHLELADSYGDYVKNTTERERSAEFKQAGNYWHAKFHDGFPVLVLPTDHPRSARREFNARRLDHSISASVVRDLRALGAEHNCSFFAVLLSSLAILLARISRQHRFVITLPTAEQPSIGQPGLVGHCVNLLPFAVELREGEAAEAFLKRVQADLLAAHEHAIFTMVSLMEDLHPAAPTPGISPISVGLTNIKKFKQNELPQFGFAVDYEANPKAFESFELYLNVVEAEENLALHCHYDIKLFADLTVREWLVTLGSIFEELAADPSRKVTQLARLKWSETASATEIVYKRIPNREMTRQSVSPALGSTPGAPQQFSDTPTISGMSEATLVQSLIPLWQRVLNGSEIGPDDDFFALGGHSVAAAQLFALIQSELGCTPPLAALYDAPTPRKLASVLGRGMKAEDGPSLGLARKDPGLRPFAVDDIPQVADLWWKFLRYGKGAPPSGLHSYFEELYFRSPLIDERTPSRVYEGKNGRIVGFLGVVRRKMSLRGRPLCIAVGGNFVVAPEARSSLAGLRLLTAYMAGEQDISLTDSANDISRSLLERMGFRTIMPLSMHWARPLRLTNYAAHAMSKLAGPTLSASLRIAARPFCSVVDAIGARLPFSPLRPIPSHLQAAELDVEVLLHCLAKFRSDHSILPDYEVDSLKWLLTFMERMHPRSELRKIVLRDDRQKVVGWYIYYPKIGDVAQAVQIGGESRFGKDILDHLFYDAWSQGAVGLHGTAPIHLMDALSQKNCFFTCGRGGWTIAHSRKPELLELLVRGDASLSRLDGEWCLNFDD</sequence>
<dbReference type="InterPro" id="IPR045851">
    <property type="entry name" value="AMP-bd_C_sf"/>
</dbReference>
<feature type="compositionally biased region" description="Basic and acidic residues" evidence="7">
    <location>
        <begin position="643"/>
        <end position="652"/>
    </location>
</feature>
<dbReference type="Gene3D" id="3.30.559.10">
    <property type="entry name" value="Chloramphenicol acetyltransferase-like domain"/>
    <property type="match status" value="1"/>
</dbReference>
<dbReference type="Pfam" id="PF00668">
    <property type="entry name" value="Condensation"/>
    <property type="match status" value="1"/>
</dbReference>
<dbReference type="SUPFAM" id="SSF53901">
    <property type="entry name" value="Thiolase-like"/>
    <property type="match status" value="1"/>
</dbReference>
<keyword evidence="5" id="KW-0808">Transferase</keyword>
<evidence type="ECO:0000313" key="11">
    <source>
        <dbReference type="EMBL" id="SPF40209.1"/>
    </source>
</evidence>
<dbReference type="InterPro" id="IPR020845">
    <property type="entry name" value="AMP-binding_CS"/>
</dbReference>
<feature type="region of interest" description="Disordered" evidence="7">
    <location>
        <begin position="627"/>
        <end position="652"/>
    </location>
</feature>
<dbReference type="InterPro" id="IPR016181">
    <property type="entry name" value="Acyl_CoA_acyltransferase"/>
</dbReference>
<dbReference type="GO" id="GO:0047462">
    <property type="term" value="F:phenylalanine racemase (ATP-hydrolyzing) activity"/>
    <property type="evidence" value="ECO:0007669"/>
    <property type="project" value="UniProtKB-EC"/>
</dbReference>
<dbReference type="InterPro" id="IPR018201">
    <property type="entry name" value="Ketoacyl_synth_AS"/>
</dbReference>
<dbReference type="Gene3D" id="1.10.1200.10">
    <property type="entry name" value="ACP-like"/>
    <property type="match status" value="2"/>
</dbReference>
<dbReference type="Pfam" id="PF22621">
    <property type="entry name" value="CurL-like_PKS_C"/>
    <property type="match status" value="1"/>
</dbReference>
<dbReference type="InterPro" id="IPR001227">
    <property type="entry name" value="Ac_transferase_dom_sf"/>
</dbReference>
<comment type="similarity">
    <text evidence="2">Belongs to the ATP-dependent AMP-binding enzyme family.</text>
</comment>
<dbReference type="Gene3D" id="3.30.300.30">
    <property type="match status" value="1"/>
</dbReference>
<dbReference type="InterPro" id="IPR001242">
    <property type="entry name" value="Condensation_dom"/>
</dbReference>
<dbReference type="InterPro" id="IPR014043">
    <property type="entry name" value="Acyl_transferase_dom"/>
</dbReference>
<evidence type="ECO:0000256" key="1">
    <source>
        <dbReference type="ARBA" id="ARBA00001957"/>
    </source>
</evidence>
<dbReference type="Gene3D" id="3.40.50.1820">
    <property type="entry name" value="alpha/beta hydrolase"/>
    <property type="match status" value="1"/>
</dbReference>
<dbReference type="SUPFAM" id="SSF52777">
    <property type="entry name" value="CoA-dependent acyltransferases"/>
    <property type="match status" value="2"/>
</dbReference>
<dbReference type="GO" id="GO:0006633">
    <property type="term" value="P:fatty acid biosynthetic process"/>
    <property type="evidence" value="ECO:0007669"/>
    <property type="project" value="InterPro"/>
</dbReference>
<dbReference type="InterPro" id="IPR020841">
    <property type="entry name" value="PKS_Beta-ketoAc_synthase_dom"/>
</dbReference>
<dbReference type="InterPro" id="IPR016039">
    <property type="entry name" value="Thiolase-like"/>
</dbReference>
<evidence type="ECO:0000256" key="5">
    <source>
        <dbReference type="ARBA" id="ARBA00022679"/>
    </source>
</evidence>
<evidence type="ECO:0000259" key="9">
    <source>
        <dbReference type="PROSITE" id="PS51186"/>
    </source>
</evidence>
<dbReference type="Gene3D" id="3.30.70.3290">
    <property type="match status" value="1"/>
</dbReference>
<dbReference type="SMART" id="SM00823">
    <property type="entry name" value="PKS_PP"/>
    <property type="match status" value="3"/>
</dbReference>
<dbReference type="Pfam" id="PF02801">
    <property type="entry name" value="Ketoacyl-synt_C"/>
    <property type="match status" value="1"/>
</dbReference>
<dbReference type="GO" id="GO:0043041">
    <property type="term" value="P:amino acid activation for nonribosomal peptide biosynthetic process"/>
    <property type="evidence" value="ECO:0007669"/>
    <property type="project" value="UniProtKB-ARBA"/>
</dbReference>
<name>A0A2U3KKL8_9BACT</name>
<proteinExistence type="inferred from homology"/>
<keyword evidence="4" id="KW-0597">Phosphoprotein</keyword>
<dbReference type="OrthoDB" id="9765680at2"/>
<dbReference type="GO" id="GO:0004312">
    <property type="term" value="F:fatty acid synthase activity"/>
    <property type="evidence" value="ECO:0007669"/>
    <property type="project" value="TreeGrafter"/>
</dbReference>
<dbReference type="InterPro" id="IPR000182">
    <property type="entry name" value="GNAT_dom"/>
</dbReference>
<keyword evidence="3" id="KW-0596">Phosphopantetheine</keyword>
<dbReference type="InterPro" id="IPR025110">
    <property type="entry name" value="AMP-bd_C"/>
</dbReference>
<dbReference type="NCBIfam" id="TIGR01733">
    <property type="entry name" value="AA-adenyl-dom"/>
    <property type="match status" value="1"/>
</dbReference>
<dbReference type="SMART" id="SM01294">
    <property type="entry name" value="PKS_PP_betabranch"/>
    <property type="match status" value="1"/>
</dbReference>
<dbReference type="InterPro" id="IPR020806">
    <property type="entry name" value="PKS_PP-bd"/>
</dbReference>
<reference evidence="12" key="1">
    <citation type="submission" date="2018-02" db="EMBL/GenBank/DDBJ databases">
        <authorList>
            <person name="Hausmann B."/>
        </authorList>
    </citation>
    <scope>NUCLEOTIDE SEQUENCE [LARGE SCALE GENOMIC DNA]</scope>
    <source>
        <strain evidence="12">Peat soil MAG SbA1</strain>
    </source>
</reference>
<dbReference type="Gene3D" id="3.40.630.30">
    <property type="match status" value="1"/>
</dbReference>
<comment type="cofactor">
    <cofactor evidence="1">
        <name>pantetheine 4'-phosphate</name>
        <dbReference type="ChEBI" id="CHEBI:47942"/>
    </cofactor>
</comment>
<dbReference type="InterPro" id="IPR023213">
    <property type="entry name" value="CAT-like_dom_sf"/>
</dbReference>
<dbReference type="CDD" id="cd00833">
    <property type="entry name" value="PKS"/>
    <property type="match status" value="1"/>
</dbReference>
<dbReference type="InterPro" id="IPR029058">
    <property type="entry name" value="AB_hydrolase_fold"/>
</dbReference>
<evidence type="ECO:0000256" key="6">
    <source>
        <dbReference type="ARBA" id="ARBA00029443"/>
    </source>
</evidence>
<dbReference type="InterPro" id="IPR009081">
    <property type="entry name" value="PP-bd_ACP"/>
</dbReference>
<dbReference type="GO" id="GO:0044550">
    <property type="term" value="P:secondary metabolite biosynthetic process"/>
    <property type="evidence" value="ECO:0007669"/>
    <property type="project" value="UniProtKB-ARBA"/>
</dbReference>
<dbReference type="FunFam" id="3.30.300.30:FF:000010">
    <property type="entry name" value="Enterobactin synthetase component F"/>
    <property type="match status" value="1"/>
</dbReference>
<evidence type="ECO:0000256" key="2">
    <source>
        <dbReference type="ARBA" id="ARBA00006432"/>
    </source>
</evidence>
<dbReference type="Gene3D" id="2.30.38.10">
    <property type="entry name" value="Luciferase, Domain 3"/>
    <property type="match status" value="1"/>
</dbReference>
<dbReference type="Proteomes" id="UP000238701">
    <property type="component" value="Unassembled WGS sequence"/>
</dbReference>
<dbReference type="InterPro" id="IPR050091">
    <property type="entry name" value="PKS_NRPS_Biosynth_Enz"/>
</dbReference>
<feature type="domain" description="N-acetyltransferase" evidence="9">
    <location>
        <begin position="2328"/>
        <end position="2480"/>
    </location>
</feature>
<dbReference type="Pfam" id="PF00501">
    <property type="entry name" value="AMP-binding"/>
    <property type="match status" value="1"/>
</dbReference>
<dbReference type="CDD" id="cd12116">
    <property type="entry name" value="A_NRPS_Ta1_like"/>
    <property type="match status" value="1"/>
</dbReference>
<dbReference type="PROSITE" id="PS50075">
    <property type="entry name" value="CARRIER"/>
    <property type="match status" value="3"/>
</dbReference>
<dbReference type="Gene3D" id="3.40.50.980">
    <property type="match status" value="2"/>
</dbReference>
<dbReference type="SMART" id="SM00827">
    <property type="entry name" value="PKS_AT"/>
    <property type="match status" value="1"/>
</dbReference>
<dbReference type="EC" id="5.1.1.11" evidence="11"/>
<dbReference type="GO" id="GO:0031177">
    <property type="term" value="F:phosphopantetheine binding"/>
    <property type="evidence" value="ECO:0007669"/>
    <property type="project" value="InterPro"/>
</dbReference>
<feature type="domain" description="Carrier" evidence="8">
    <location>
        <begin position="546"/>
        <end position="621"/>
    </location>
</feature>
<dbReference type="SUPFAM" id="SSF52151">
    <property type="entry name" value="FabD/lysophospholipase-like"/>
    <property type="match status" value="1"/>
</dbReference>
<dbReference type="InterPro" id="IPR036736">
    <property type="entry name" value="ACP-like_sf"/>
</dbReference>
<dbReference type="SMART" id="SM00825">
    <property type="entry name" value="PKS_KS"/>
    <property type="match status" value="1"/>
</dbReference>
<accession>A0A2U3KKL8</accession>
<feature type="domain" description="Ketosynthase family 3 (KS3)" evidence="10">
    <location>
        <begin position="656"/>
        <end position="1082"/>
    </location>
</feature>
<dbReference type="InterPro" id="IPR016035">
    <property type="entry name" value="Acyl_Trfase/lysoPLipase"/>
</dbReference>
<dbReference type="InterPro" id="IPR000873">
    <property type="entry name" value="AMP-dep_synth/lig_dom"/>
</dbReference>
<evidence type="ECO:0000256" key="3">
    <source>
        <dbReference type="ARBA" id="ARBA00022450"/>
    </source>
</evidence>
<dbReference type="Pfam" id="PF00550">
    <property type="entry name" value="PP-binding"/>
    <property type="match status" value="3"/>
</dbReference>
<dbReference type="PROSITE" id="PS51186">
    <property type="entry name" value="GNAT"/>
    <property type="match status" value="1"/>
</dbReference>
<feature type="region of interest" description="Disordered" evidence="7">
    <location>
        <begin position="1535"/>
        <end position="1582"/>
    </location>
</feature>
<dbReference type="GO" id="GO:0004315">
    <property type="term" value="F:3-oxoacyl-[acyl-carrier-protein] synthase activity"/>
    <property type="evidence" value="ECO:0007669"/>
    <property type="project" value="InterPro"/>
</dbReference>
<dbReference type="Gene3D" id="3.30.559.30">
    <property type="entry name" value="Nonribosomal peptide synthetase, condensation domain"/>
    <property type="match status" value="1"/>
</dbReference>
<dbReference type="Gene3D" id="3.30.70.250">
    <property type="entry name" value="Malonyl-CoA ACP transacylase, ACP-binding"/>
    <property type="match status" value="1"/>
</dbReference>
<dbReference type="Pfam" id="PF00698">
    <property type="entry name" value="Acyl_transf_1"/>
    <property type="match status" value="1"/>
</dbReference>
<dbReference type="Gene3D" id="3.40.366.10">
    <property type="entry name" value="Malonyl-Coenzyme A Acyl Carrier Protein, domain 2"/>
    <property type="match status" value="1"/>
</dbReference>
<dbReference type="PANTHER" id="PTHR43775:SF51">
    <property type="entry name" value="INACTIVE PHENOLPHTHIOCEROL SYNTHESIS POLYKETIDE SYNTHASE TYPE I PKS1-RELATED"/>
    <property type="match status" value="1"/>
</dbReference>
<dbReference type="InterPro" id="IPR016036">
    <property type="entry name" value="Malonyl_transacylase_ACP-bd"/>
</dbReference>
<dbReference type="PROSITE" id="PS00455">
    <property type="entry name" value="AMP_BINDING"/>
    <property type="match status" value="1"/>
</dbReference>
<evidence type="ECO:0000259" key="10">
    <source>
        <dbReference type="PROSITE" id="PS52004"/>
    </source>
</evidence>
<dbReference type="InterPro" id="IPR010071">
    <property type="entry name" value="AA_adenyl_dom"/>
</dbReference>
<dbReference type="SUPFAM" id="SSF47336">
    <property type="entry name" value="ACP-like"/>
    <property type="match status" value="3"/>
</dbReference>
<dbReference type="PROSITE" id="PS00606">
    <property type="entry name" value="KS3_1"/>
    <property type="match status" value="1"/>
</dbReference>
<dbReference type="Gene3D" id="3.40.47.10">
    <property type="match status" value="1"/>
</dbReference>
<dbReference type="FunFam" id="1.10.1200.10:FF:000005">
    <property type="entry name" value="Nonribosomal peptide synthetase 1"/>
    <property type="match status" value="1"/>
</dbReference>
<evidence type="ECO:0000259" key="8">
    <source>
        <dbReference type="PROSITE" id="PS50075"/>
    </source>
</evidence>
<evidence type="ECO:0000256" key="4">
    <source>
        <dbReference type="ARBA" id="ARBA00022553"/>
    </source>
</evidence>
<dbReference type="EMBL" id="OMOD01000122">
    <property type="protein sequence ID" value="SPF40209.1"/>
    <property type="molecule type" value="Genomic_DNA"/>
</dbReference>
<organism evidence="11 12">
    <name type="scientific">Candidatus Sulfotelmatobacter kueseliae</name>
    <dbReference type="NCBI Taxonomy" id="2042962"/>
    <lineage>
        <taxon>Bacteria</taxon>
        <taxon>Pseudomonadati</taxon>
        <taxon>Acidobacteriota</taxon>
        <taxon>Terriglobia</taxon>
        <taxon>Terriglobales</taxon>
        <taxon>Candidatus Korobacteraceae</taxon>
        <taxon>Candidatus Sulfotelmatobacter</taxon>
    </lineage>
</organism>
<comment type="similarity">
    <text evidence="6">In the C-terminal section; belongs to the NRP synthetase family.</text>
</comment>